<dbReference type="EMBL" id="AYSO01000018">
    <property type="protein sequence ID" value="KIE45918.1"/>
    <property type="molecule type" value="Genomic_DNA"/>
</dbReference>
<proteinExistence type="predicted"/>
<name>A0A0C1U360_9CLOT</name>
<sequence length="187" mass="21149">MKRKEALTLLKEHVKTDRVLRHSLAVEGAMIAYAIKFGQDENYWGLLGLLHDIDFEKYPEEHPNRAPEILEAAGFYETFIASVLSHSSETKIPRDSKERQCLHAVDEMASFIIAIALMRPTKLEGLNAKSVKKKMKDKAFAKAVNREQLITSAEELGVEFNEHVDTIVNGLIAHESKLQEEGYSLLD</sequence>
<reference evidence="2 3" key="1">
    <citation type="journal article" date="2015" name="Infect. Genet. Evol.">
        <title>Genomic sequences of six botulinum neurotoxin-producing strains representing three clostridial species illustrate the mobility and diversity of botulinum neurotoxin genes.</title>
        <authorList>
            <person name="Smith T.J."/>
            <person name="Hill K.K."/>
            <person name="Xie G."/>
            <person name="Foley B.T."/>
            <person name="Williamson C.H."/>
            <person name="Foster J.T."/>
            <person name="Johnson S.L."/>
            <person name="Chertkov O."/>
            <person name="Teshima H."/>
            <person name="Gibbons H.S."/>
            <person name="Johnsky L.A."/>
            <person name="Karavis M.A."/>
            <person name="Smith L.A."/>
        </authorList>
    </citation>
    <scope>NUCLEOTIDE SEQUENCE [LARGE SCALE GENOMIC DNA]</scope>
    <source>
        <strain evidence="2 3">CDC 2741</strain>
    </source>
</reference>
<dbReference type="InterPro" id="IPR006674">
    <property type="entry name" value="HD_domain"/>
</dbReference>
<comment type="caution">
    <text evidence="2">The sequence shown here is derived from an EMBL/GenBank/DDBJ whole genome shotgun (WGS) entry which is preliminary data.</text>
</comment>
<protein>
    <submittedName>
        <fullName evidence="2">Putative metal dependent phosphohydrolase</fullName>
    </submittedName>
</protein>
<dbReference type="AlphaFoldDB" id="A0A0C1U360"/>
<dbReference type="Proteomes" id="UP000031366">
    <property type="component" value="Unassembled WGS sequence"/>
</dbReference>
<dbReference type="RefSeq" id="WP_039634627.1">
    <property type="nucleotide sequence ID" value="NZ_AYSO01000018.1"/>
</dbReference>
<dbReference type="GO" id="GO:0016787">
    <property type="term" value="F:hydrolase activity"/>
    <property type="evidence" value="ECO:0007669"/>
    <property type="project" value="UniProtKB-KW"/>
</dbReference>
<keyword evidence="3" id="KW-1185">Reference proteome</keyword>
<dbReference type="PANTHER" id="PTHR38659:SF1">
    <property type="entry name" value="METAL DEPENDENT PHOSPHOHYDROLASE"/>
    <property type="match status" value="1"/>
</dbReference>
<accession>A0A0C1U360</accession>
<evidence type="ECO:0000313" key="3">
    <source>
        <dbReference type="Proteomes" id="UP000031366"/>
    </source>
</evidence>
<evidence type="ECO:0000313" key="2">
    <source>
        <dbReference type="EMBL" id="KIE45918.1"/>
    </source>
</evidence>
<dbReference type="PANTHER" id="PTHR38659">
    <property type="entry name" value="METAL-DEPENDENT PHOSPHOHYDROLASE"/>
    <property type="match status" value="1"/>
</dbReference>
<feature type="domain" description="HD" evidence="1">
    <location>
        <begin position="19"/>
        <end position="107"/>
    </location>
</feature>
<keyword evidence="2" id="KW-0378">Hydrolase</keyword>
<evidence type="ECO:0000259" key="1">
    <source>
        <dbReference type="Pfam" id="PF01966"/>
    </source>
</evidence>
<organism evidence="2 3">
    <name type="scientific">Clostridium argentinense CDC 2741</name>
    <dbReference type="NCBI Taxonomy" id="1418104"/>
    <lineage>
        <taxon>Bacteria</taxon>
        <taxon>Bacillati</taxon>
        <taxon>Bacillota</taxon>
        <taxon>Clostridia</taxon>
        <taxon>Eubacteriales</taxon>
        <taxon>Clostridiaceae</taxon>
        <taxon>Clostridium</taxon>
    </lineage>
</organism>
<gene>
    <name evidence="2" type="ORF">U732_2336</name>
</gene>
<dbReference type="Pfam" id="PF01966">
    <property type="entry name" value="HD"/>
    <property type="match status" value="1"/>
</dbReference>
<dbReference type="SUPFAM" id="SSF109604">
    <property type="entry name" value="HD-domain/PDEase-like"/>
    <property type="match status" value="1"/>
</dbReference>
<dbReference type="Gene3D" id="1.10.3210.10">
    <property type="entry name" value="Hypothetical protein af1432"/>
    <property type="match status" value="1"/>
</dbReference>